<protein>
    <submittedName>
        <fullName evidence="1">Uncharacterized protein</fullName>
    </submittedName>
</protein>
<accession>A0ACB5RP71</accession>
<dbReference type="EMBL" id="BSXG01000002">
    <property type="protein sequence ID" value="GME22312.1"/>
    <property type="molecule type" value="Genomic_DNA"/>
</dbReference>
<comment type="caution">
    <text evidence="1">The sequence shown here is derived from an EMBL/GenBank/DDBJ whole genome shotgun (WGS) entry which is preliminary data.</text>
</comment>
<name>A0ACB5RP71_9PEZI</name>
<reference evidence="1" key="1">
    <citation type="submission" date="2024-09" db="EMBL/GenBank/DDBJ databases">
        <title>Draft Genome Sequences of Neofusicoccum parvum.</title>
        <authorList>
            <person name="Ashida A."/>
            <person name="Camagna M."/>
            <person name="Tanaka A."/>
            <person name="Takemoto D."/>
        </authorList>
    </citation>
    <scope>NUCLEOTIDE SEQUENCE</scope>
    <source>
        <strain evidence="1">PPO83</strain>
    </source>
</reference>
<evidence type="ECO:0000313" key="2">
    <source>
        <dbReference type="Proteomes" id="UP001165186"/>
    </source>
</evidence>
<keyword evidence="2" id="KW-1185">Reference proteome</keyword>
<proteinExistence type="predicted"/>
<evidence type="ECO:0000313" key="1">
    <source>
        <dbReference type="EMBL" id="GME22312.1"/>
    </source>
</evidence>
<organism evidence="1 2">
    <name type="scientific">Neofusicoccum parvum</name>
    <dbReference type="NCBI Taxonomy" id="310453"/>
    <lineage>
        <taxon>Eukaryota</taxon>
        <taxon>Fungi</taxon>
        <taxon>Dikarya</taxon>
        <taxon>Ascomycota</taxon>
        <taxon>Pezizomycotina</taxon>
        <taxon>Dothideomycetes</taxon>
        <taxon>Dothideomycetes incertae sedis</taxon>
        <taxon>Botryosphaeriales</taxon>
        <taxon>Botryosphaeriaceae</taxon>
        <taxon>Neofusicoccum</taxon>
    </lineage>
</organism>
<sequence>MEFYALKSTIQRRTKDGSYPPLEMLKEVKQQAKESPFGAFDTPAWLEWRIAHPMGNFQPSPAQQPSHAPVGPSHSAPHTTSLKTKPSIKVEETETSTLLLTGQMTEQEKAEKAVRAEVYFQEPSNIRNASFSKAKNSTRNKSSIFFFFYYFVLIVIFS</sequence>
<gene>
    <name evidence="1" type="primary">g10177</name>
    <name evidence="1" type="ORF">NpPPO83_00010177</name>
</gene>
<dbReference type="Proteomes" id="UP001165186">
    <property type="component" value="Unassembled WGS sequence"/>
</dbReference>